<name>A0A316V4S4_9BASI</name>
<proteinExistence type="predicted"/>
<dbReference type="InterPro" id="IPR023801">
    <property type="entry name" value="His_deacetylse_dom"/>
</dbReference>
<evidence type="ECO:0000313" key="2">
    <source>
        <dbReference type="EMBL" id="PWN31491.1"/>
    </source>
</evidence>
<organism evidence="2 3">
    <name type="scientific">Meira miltonrushii</name>
    <dbReference type="NCBI Taxonomy" id="1280837"/>
    <lineage>
        <taxon>Eukaryota</taxon>
        <taxon>Fungi</taxon>
        <taxon>Dikarya</taxon>
        <taxon>Basidiomycota</taxon>
        <taxon>Ustilaginomycotina</taxon>
        <taxon>Exobasidiomycetes</taxon>
        <taxon>Exobasidiales</taxon>
        <taxon>Brachybasidiaceae</taxon>
        <taxon>Meira</taxon>
    </lineage>
</organism>
<sequence>VYIAPEVLGHRWVRSRSTAYIVERPERLRASLLGLSALIGKSFEHLSHPESIAEDQKVDALTDSIASVSIAQSFGKSTNSIQALISRSKVSLANPNKGLLSVHGCEEGSVTLDEIGDEPAYSIESGRGVLSEVDLLRQGSQGAIEASLGACCMALDRIVQHSHLHLSKSSVNRSTPSSIGRRAFVLARPPGHHCSSKNPSGFCWVNNVAVVAAEAYAKHGIDRIAILDFDLHHGDGTQSIVWRINEETSRLDADREARKNRWSTLLGRRGLKMFYGSLHDIESFPCEDGNKQKVSDASIRLEGGHGQWIWNIHLDCHANRDEFLSAYEKKYKDLIKKAQEFFENTQSTSQSSMVIISAGFDACVHETPGMQRHGKNVPTEFYTIFTRDSVRLAENFCDGKLMSVLEGGYSDRALTTGVISHLAGMTDDLKEGMED</sequence>
<dbReference type="Gene3D" id="3.40.800.20">
    <property type="entry name" value="Histone deacetylase domain"/>
    <property type="match status" value="1"/>
</dbReference>
<dbReference type="GO" id="GO:0005634">
    <property type="term" value="C:nucleus"/>
    <property type="evidence" value="ECO:0007669"/>
    <property type="project" value="TreeGrafter"/>
</dbReference>
<feature type="non-terminal residue" evidence="2">
    <location>
        <position position="1"/>
    </location>
</feature>
<keyword evidence="3" id="KW-1185">Reference proteome</keyword>
<dbReference type="GeneID" id="37017917"/>
<dbReference type="STRING" id="1280837.A0A316V4S4"/>
<dbReference type="OrthoDB" id="5232919at2759"/>
<feature type="domain" description="Histone deacetylase" evidence="1">
    <location>
        <begin position="136"/>
        <end position="424"/>
    </location>
</feature>
<dbReference type="InterPro" id="IPR000286">
    <property type="entry name" value="HDACs"/>
</dbReference>
<dbReference type="Pfam" id="PF00850">
    <property type="entry name" value="Hist_deacetyl"/>
    <property type="match status" value="1"/>
</dbReference>
<feature type="non-terminal residue" evidence="2">
    <location>
        <position position="435"/>
    </location>
</feature>
<dbReference type="InterPro" id="IPR037138">
    <property type="entry name" value="His_deacetylse_dom_sf"/>
</dbReference>
<dbReference type="SUPFAM" id="SSF52768">
    <property type="entry name" value="Arginase/deacetylase"/>
    <property type="match status" value="1"/>
</dbReference>
<dbReference type="GO" id="GO:0004407">
    <property type="term" value="F:histone deacetylase activity"/>
    <property type="evidence" value="ECO:0007669"/>
    <property type="project" value="TreeGrafter"/>
</dbReference>
<dbReference type="InterPro" id="IPR053244">
    <property type="entry name" value="HDAC_HD_type_1"/>
</dbReference>
<dbReference type="EMBL" id="KZ819608">
    <property type="protein sequence ID" value="PWN31491.1"/>
    <property type="molecule type" value="Genomic_DNA"/>
</dbReference>
<dbReference type="PRINTS" id="PR01270">
    <property type="entry name" value="HDASUPER"/>
</dbReference>
<dbReference type="PANTHER" id="PTHR47558">
    <property type="entry name" value="HISTONE DEACETYLASE HOS3"/>
    <property type="match status" value="1"/>
</dbReference>
<evidence type="ECO:0000313" key="3">
    <source>
        <dbReference type="Proteomes" id="UP000245771"/>
    </source>
</evidence>
<evidence type="ECO:0000259" key="1">
    <source>
        <dbReference type="Pfam" id="PF00850"/>
    </source>
</evidence>
<dbReference type="RefSeq" id="XP_025351793.1">
    <property type="nucleotide sequence ID" value="XM_025496136.1"/>
</dbReference>
<dbReference type="InterPro" id="IPR023696">
    <property type="entry name" value="Ureohydrolase_dom_sf"/>
</dbReference>
<gene>
    <name evidence="2" type="ORF">FA14DRAFT_115873</name>
</gene>
<accession>A0A316V4S4</accession>
<reference evidence="2 3" key="1">
    <citation type="journal article" date="2018" name="Mol. Biol. Evol.">
        <title>Broad Genomic Sampling Reveals a Smut Pathogenic Ancestry of the Fungal Clade Ustilaginomycotina.</title>
        <authorList>
            <person name="Kijpornyongpan T."/>
            <person name="Mondo S.J."/>
            <person name="Barry K."/>
            <person name="Sandor L."/>
            <person name="Lee J."/>
            <person name="Lipzen A."/>
            <person name="Pangilinan J."/>
            <person name="LaButti K."/>
            <person name="Hainaut M."/>
            <person name="Henrissat B."/>
            <person name="Grigoriev I.V."/>
            <person name="Spatafora J.W."/>
            <person name="Aime M.C."/>
        </authorList>
    </citation>
    <scope>NUCLEOTIDE SEQUENCE [LARGE SCALE GENOMIC DNA]</scope>
    <source>
        <strain evidence="2 3">MCA 3882</strain>
    </source>
</reference>
<dbReference type="GO" id="GO:0010468">
    <property type="term" value="P:regulation of gene expression"/>
    <property type="evidence" value="ECO:0007669"/>
    <property type="project" value="UniProtKB-ARBA"/>
</dbReference>
<dbReference type="InParanoid" id="A0A316V4S4"/>
<protein>
    <submittedName>
        <fullName evidence="2">Arginase/deacetylase</fullName>
    </submittedName>
</protein>
<dbReference type="AlphaFoldDB" id="A0A316V4S4"/>
<dbReference type="Proteomes" id="UP000245771">
    <property type="component" value="Unassembled WGS sequence"/>
</dbReference>
<dbReference type="PANTHER" id="PTHR47558:SF1">
    <property type="entry name" value="HISTONE DEACETYLASE HOS3"/>
    <property type="match status" value="1"/>
</dbReference>